<reference evidence="2 3" key="1">
    <citation type="journal article" date="2006" name="Extremophiles">
        <title>Characterization of Exiguobacterium isolates from the Siberian permafrost. Description of Exiguobacterium sibiricum sp. nov.</title>
        <authorList>
            <person name="Rodrigues D.F."/>
            <person name="Goris J."/>
            <person name="Vishnivetskaya T."/>
            <person name="Gilichinsky D."/>
            <person name="Thomashow M.F."/>
            <person name="Tiedje J.M."/>
        </authorList>
    </citation>
    <scope>NUCLEOTIDE SEQUENCE [LARGE SCALE GENOMIC DNA]</scope>
    <source>
        <strain evidence="3">DSM 17290 / CIP 109462 / JCM 13490 / 255-15</strain>
    </source>
</reference>
<dbReference type="eggNOG" id="COG0438">
    <property type="taxonomic scope" value="Bacteria"/>
</dbReference>
<evidence type="ECO:0000313" key="3">
    <source>
        <dbReference type="Proteomes" id="UP000001681"/>
    </source>
</evidence>
<protein>
    <submittedName>
        <fullName evidence="2">Glycosyl transferase group 1</fullName>
    </submittedName>
</protein>
<dbReference type="PANTHER" id="PTHR45947:SF3">
    <property type="entry name" value="SULFOQUINOVOSYL TRANSFERASE SQD2"/>
    <property type="match status" value="1"/>
</dbReference>
<dbReference type="HOGENOM" id="CLU_009583_33_1_9"/>
<reference evidence="3" key="3">
    <citation type="submission" date="2008-04" db="EMBL/GenBank/DDBJ databases">
        <title>Complete sequence of chromosome of Exiguobacterium sibiricum 255-15.</title>
        <authorList>
            <consortium name="US DOE Joint Genome Institute"/>
            <person name="Copeland A."/>
            <person name="Lucas S."/>
            <person name="Lapidus A."/>
            <person name="Glavina del Rio T."/>
            <person name="Dalin E."/>
            <person name="Tice H."/>
            <person name="Bruce D."/>
            <person name="Goodwin L."/>
            <person name="Pitluck S."/>
            <person name="Kiss H."/>
            <person name="Chertkov O."/>
            <person name="Monk C."/>
            <person name="Brettin T."/>
            <person name="Detter J.C."/>
            <person name="Han C."/>
            <person name="Kuske C.R."/>
            <person name="Schmutz J."/>
            <person name="Larimer F."/>
            <person name="Land M."/>
            <person name="Hauser L."/>
            <person name="Kyrpides N."/>
            <person name="Mikhailova N."/>
            <person name="Vishnivetskaya T."/>
            <person name="Rodrigues D.F."/>
            <person name="Gilichinsky D."/>
            <person name="Tiedje J."/>
            <person name="Richardson P."/>
        </authorList>
    </citation>
    <scope>NUCLEOTIDE SEQUENCE [LARGE SCALE GENOMIC DNA]</scope>
    <source>
        <strain evidence="3">DSM 17290 / CIP 109462 / JCM 13490 / 255-15</strain>
    </source>
</reference>
<gene>
    <name evidence="2" type="ordered locus">Exig_2629</name>
</gene>
<sequence>MNNKVRVLHVLGSTNLGGAQSFVMNLYRKIDTTKIQFDFVIHTNDACFYDQEILSRGGKIFRCPNYKGNNHFEYLSWWKKFLRDNSENYEFLHSHIRSTAWIYMMLCRKYKLNTIAHSHSISSGKGFKSFVKNSMQLPIRYISNYQFACSEKAGTWLFGRSIIYKKTFKIVKNSIELEKYYFDYSKRTLLKEEMDLKGKKIIGHIGRMTTAKNHLKILGVFQEFKKNNSNTILLLIGDGELKEKIVEEANKMNILNDIYFLGAVHNVEDYLQVMDVFLFPSLWEGLGISLIEAQAAGLECVISDSIPEDVILSDLITIVPLKESHSYWAKIIQNKITNTSHRQSDINNIAEQGYDINQLVSWFEEFYRQKRSSVH</sequence>
<dbReference type="STRING" id="262543.Exig_2629"/>
<dbReference type="Gene3D" id="3.40.50.2000">
    <property type="entry name" value="Glycogen Phosphorylase B"/>
    <property type="match status" value="2"/>
</dbReference>
<dbReference type="OrthoDB" id="9804196at2"/>
<dbReference type="CDD" id="cd03812">
    <property type="entry name" value="GT4_CapH-like"/>
    <property type="match status" value="1"/>
</dbReference>
<dbReference type="SUPFAM" id="SSF53756">
    <property type="entry name" value="UDP-Glycosyltransferase/glycogen phosphorylase"/>
    <property type="match status" value="1"/>
</dbReference>
<dbReference type="InterPro" id="IPR001296">
    <property type="entry name" value="Glyco_trans_1"/>
</dbReference>
<dbReference type="EMBL" id="CP001022">
    <property type="protein sequence ID" value="ACB62077.1"/>
    <property type="molecule type" value="Genomic_DNA"/>
</dbReference>
<name>B1YML7_EXIS2</name>
<accession>B1YML7</accession>
<reference evidence="2 3" key="2">
    <citation type="journal article" date="2008" name="BMC Genomics">
        <title>Architecture of thermal adaptation in an Exiguobacterium sibiricum strain isolated from 3 million year old permafrost: a genome and transcriptome approach.</title>
        <authorList>
            <person name="Rodrigues D.F."/>
            <person name="Ivanova N."/>
            <person name="He Z."/>
            <person name="Huebner M."/>
            <person name="Zhou J."/>
            <person name="Tiedje J.M."/>
        </authorList>
    </citation>
    <scope>NUCLEOTIDE SEQUENCE [LARGE SCALE GENOMIC DNA]</scope>
    <source>
        <strain evidence="3">DSM 17290 / CIP 109462 / JCM 13490 / 255-15</strain>
    </source>
</reference>
<dbReference type="InterPro" id="IPR050194">
    <property type="entry name" value="Glycosyltransferase_grp1"/>
</dbReference>
<dbReference type="Pfam" id="PF00534">
    <property type="entry name" value="Glycos_transf_1"/>
    <property type="match status" value="1"/>
</dbReference>
<dbReference type="KEGG" id="esi:Exig_2629"/>
<dbReference type="GO" id="GO:0016757">
    <property type="term" value="F:glycosyltransferase activity"/>
    <property type="evidence" value="ECO:0007669"/>
    <property type="project" value="InterPro"/>
</dbReference>
<keyword evidence="3" id="KW-1185">Reference proteome</keyword>
<evidence type="ECO:0000313" key="2">
    <source>
        <dbReference type="EMBL" id="ACB62077.1"/>
    </source>
</evidence>
<dbReference type="AlphaFoldDB" id="B1YML7"/>
<evidence type="ECO:0000259" key="1">
    <source>
        <dbReference type="Pfam" id="PF00534"/>
    </source>
</evidence>
<dbReference type="RefSeq" id="WP_012371493.1">
    <property type="nucleotide sequence ID" value="NC_010556.1"/>
</dbReference>
<organism evidence="2 3">
    <name type="scientific">Exiguobacterium sibiricum (strain DSM 17290 / CCUG 55495 / CIP 109462 / JCM 13490 / 255-15)</name>
    <dbReference type="NCBI Taxonomy" id="262543"/>
    <lineage>
        <taxon>Bacteria</taxon>
        <taxon>Bacillati</taxon>
        <taxon>Bacillota</taxon>
        <taxon>Bacilli</taxon>
        <taxon>Bacillales</taxon>
        <taxon>Bacillales Family XII. Incertae Sedis</taxon>
        <taxon>Exiguobacterium</taxon>
    </lineage>
</organism>
<keyword evidence="2" id="KW-0808">Transferase</keyword>
<dbReference type="PANTHER" id="PTHR45947">
    <property type="entry name" value="SULFOQUINOVOSYL TRANSFERASE SQD2"/>
    <property type="match status" value="1"/>
</dbReference>
<proteinExistence type="predicted"/>
<feature type="domain" description="Glycosyl transferase family 1" evidence="1">
    <location>
        <begin position="197"/>
        <end position="339"/>
    </location>
</feature>
<dbReference type="Proteomes" id="UP000001681">
    <property type="component" value="Chromosome"/>
</dbReference>
<dbReference type="CAZy" id="GT4">
    <property type="family name" value="Glycosyltransferase Family 4"/>
</dbReference>